<gene>
    <name evidence="2" type="ordered locus">RC1_1816</name>
</gene>
<reference evidence="2 3" key="1">
    <citation type="journal article" date="2010" name="BMC Genomics">
        <title>Metabolic flexibility revealed in the genome of the cyst-forming alpha-1 proteobacterium Rhodospirillum centenum.</title>
        <authorList>
            <person name="Lu Y.K."/>
            <person name="Marden J."/>
            <person name="Han M."/>
            <person name="Swingley W.D."/>
            <person name="Mastrian S.D."/>
            <person name="Chowdhury S.R."/>
            <person name="Hao J."/>
            <person name="Helmy T."/>
            <person name="Kim S."/>
            <person name="Kurdoglu A.A."/>
            <person name="Matthies H.J."/>
            <person name="Rollo D."/>
            <person name="Stothard P."/>
            <person name="Blankenship R.E."/>
            <person name="Bauer C.E."/>
            <person name="Touchman J.W."/>
        </authorList>
    </citation>
    <scope>NUCLEOTIDE SEQUENCE [LARGE SCALE GENOMIC DNA]</scope>
    <source>
        <strain evidence="3">ATCC 51521 / SW</strain>
    </source>
</reference>
<sequence>MHGGRPPAAFFETVRGQSSVPRRDTQACTRRGRPCVWRTAGSGPETRLRNPRAVPGPRPRPPPA</sequence>
<protein>
    <submittedName>
        <fullName evidence="2">Uncharacterized protein</fullName>
    </submittedName>
</protein>
<dbReference type="STRING" id="414684.RC1_1816"/>
<dbReference type="HOGENOM" id="CLU_2864864_0_0_5"/>
<feature type="compositionally biased region" description="Pro residues" evidence="1">
    <location>
        <begin position="54"/>
        <end position="64"/>
    </location>
</feature>
<evidence type="ECO:0000313" key="2">
    <source>
        <dbReference type="EMBL" id="ACI99213.1"/>
    </source>
</evidence>
<dbReference type="EMBL" id="CP000613">
    <property type="protein sequence ID" value="ACI99213.1"/>
    <property type="molecule type" value="Genomic_DNA"/>
</dbReference>
<feature type="region of interest" description="Disordered" evidence="1">
    <location>
        <begin position="1"/>
        <end position="64"/>
    </location>
</feature>
<dbReference type="AlphaFoldDB" id="B6INM9"/>
<accession>B6INM9</accession>
<keyword evidence="3" id="KW-1185">Reference proteome</keyword>
<evidence type="ECO:0000313" key="3">
    <source>
        <dbReference type="Proteomes" id="UP000001591"/>
    </source>
</evidence>
<evidence type="ECO:0000256" key="1">
    <source>
        <dbReference type="SAM" id="MobiDB-lite"/>
    </source>
</evidence>
<proteinExistence type="predicted"/>
<organism evidence="2 3">
    <name type="scientific">Rhodospirillum centenum (strain ATCC 51521 / SW)</name>
    <dbReference type="NCBI Taxonomy" id="414684"/>
    <lineage>
        <taxon>Bacteria</taxon>
        <taxon>Pseudomonadati</taxon>
        <taxon>Pseudomonadota</taxon>
        <taxon>Alphaproteobacteria</taxon>
        <taxon>Rhodospirillales</taxon>
        <taxon>Rhodospirillaceae</taxon>
        <taxon>Rhodospirillum</taxon>
    </lineage>
</organism>
<dbReference type="KEGG" id="rce:RC1_1816"/>
<name>B6INM9_RHOCS</name>
<dbReference type="Proteomes" id="UP000001591">
    <property type="component" value="Chromosome"/>
</dbReference>